<sequence>MPFPFPASSSYLMIYFDTFLLAFSALFTIVNPVGASLIFSQVTSDRDRKERLALARNIALYSLILLVISILLGQSILSFFGITLNALRIAGGLVIAIRAWGLLHAPESNEARKQKQANQTGHLDQDTLPSWKEIVFFPLTMPFTVGPGSISVAITLSTVRPAHTSGLGFYGTLVLASLCVSIFIWAFYSYADRIVSSLGVTGARIISRTTALILLCIGVQILAAGVQGFIEPMLKQAH</sequence>
<dbReference type="PANTHER" id="PTHR33508">
    <property type="entry name" value="UPF0056 MEMBRANE PROTEIN YHCE"/>
    <property type="match status" value="1"/>
</dbReference>
<dbReference type="InterPro" id="IPR002771">
    <property type="entry name" value="Multi_antbiot-R_MarC"/>
</dbReference>
<dbReference type="EMBL" id="CP060244">
    <property type="protein sequence ID" value="QNT77521.1"/>
    <property type="molecule type" value="Genomic_DNA"/>
</dbReference>
<comment type="subcellular location">
    <subcellularLocation>
        <location evidence="1 7">Cell membrane</location>
        <topology evidence="1 7">Multi-pass membrane protein</topology>
    </subcellularLocation>
</comment>
<evidence type="ECO:0000256" key="2">
    <source>
        <dbReference type="ARBA" id="ARBA00009784"/>
    </source>
</evidence>
<feature type="transmembrane region" description="Helical" evidence="7">
    <location>
        <begin position="168"/>
        <end position="190"/>
    </location>
</feature>
<keyword evidence="4 7" id="KW-0812">Transmembrane</keyword>
<evidence type="ECO:0000256" key="4">
    <source>
        <dbReference type="ARBA" id="ARBA00022692"/>
    </source>
</evidence>
<proteinExistence type="inferred from homology"/>
<keyword evidence="6 7" id="KW-0472">Membrane</keyword>
<protein>
    <recommendedName>
        <fullName evidence="7">UPF0056 membrane protein</fullName>
    </recommendedName>
</protein>
<feature type="transmembrane region" description="Helical" evidence="7">
    <location>
        <begin position="12"/>
        <end position="39"/>
    </location>
</feature>
<feature type="transmembrane region" description="Helical" evidence="7">
    <location>
        <begin position="134"/>
        <end position="156"/>
    </location>
</feature>
<evidence type="ECO:0000256" key="6">
    <source>
        <dbReference type="ARBA" id="ARBA00023136"/>
    </source>
</evidence>
<feature type="transmembrane region" description="Helical" evidence="7">
    <location>
        <begin position="86"/>
        <end position="105"/>
    </location>
</feature>
<evidence type="ECO:0000313" key="9">
    <source>
        <dbReference type="Proteomes" id="UP000516349"/>
    </source>
</evidence>
<dbReference type="GO" id="GO:0005886">
    <property type="term" value="C:plasma membrane"/>
    <property type="evidence" value="ECO:0007669"/>
    <property type="project" value="UniProtKB-SubCell"/>
</dbReference>
<organism evidence="8 9">
    <name type="scientific">Entomobacter blattae</name>
    <dbReference type="NCBI Taxonomy" id="2762277"/>
    <lineage>
        <taxon>Bacteria</taxon>
        <taxon>Pseudomonadati</taxon>
        <taxon>Pseudomonadota</taxon>
        <taxon>Alphaproteobacteria</taxon>
        <taxon>Acetobacterales</taxon>
        <taxon>Acetobacteraceae</taxon>
        <taxon>Entomobacter</taxon>
    </lineage>
</organism>
<evidence type="ECO:0000313" key="8">
    <source>
        <dbReference type="EMBL" id="QNT77521.1"/>
    </source>
</evidence>
<dbReference type="AlphaFoldDB" id="A0A7H1NP11"/>
<keyword evidence="5 7" id="KW-1133">Transmembrane helix</keyword>
<evidence type="ECO:0000256" key="5">
    <source>
        <dbReference type="ARBA" id="ARBA00022989"/>
    </source>
</evidence>
<comment type="similarity">
    <text evidence="2 7">Belongs to the UPF0056 (MarC) family.</text>
</comment>
<evidence type="ECO:0000256" key="1">
    <source>
        <dbReference type="ARBA" id="ARBA00004651"/>
    </source>
</evidence>
<dbReference type="PANTHER" id="PTHR33508:SF1">
    <property type="entry name" value="UPF0056 MEMBRANE PROTEIN YHCE"/>
    <property type="match status" value="1"/>
</dbReference>
<dbReference type="NCBIfam" id="TIGR00427">
    <property type="entry name" value="NAAT family transporter"/>
    <property type="match status" value="1"/>
</dbReference>
<gene>
    <name evidence="8" type="ORF">JGUZn3_02630</name>
</gene>
<accession>A0A7H1NP11</accession>
<dbReference type="Proteomes" id="UP000516349">
    <property type="component" value="Chromosome"/>
</dbReference>
<dbReference type="KEGG" id="ebla:JGUZn3_02630"/>
<keyword evidence="9" id="KW-1185">Reference proteome</keyword>
<evidence type="ECO:0000256" key="3">
    <source>
        <dbReference type="ARBA" id="ARBA00022475"/>
    </source>
</evidence>
<evidence type="ECO:0000256" key="7">
    <source>
        <dbReference type="RuleBase" id="RU362048"/>
    </source>
</evidence>
<feature type="transmembrane region" description="Helical" evidence="7">
    <location>
        <begin position="211"/>
        <end position="230"/>
    </location>
</feature>
<name>A0A7H1NP11_9PROT</name>
<reference evidence="8 9" key="1">
    <citation type="submission" date="2020-08" db="EMBL/GenBank/DDBJ databases">
        <title>Complete genome sequence of Entomobacter blattae G55GP.</title>
        <authorList>
            <person name="Poehlein A."/>
            <person name="Guzman J."/>
            <person name="Daniel R."/>
            <person name="Vilcinskas A."/>
        </authorList>
    </citation>
    <scope>NUCLEOTIDE SEQUENCE [LARGE SCALE GENOMIC DNA]</scope>
    <source>
        <strain evidence="8 9">G55GP</strain>
    </source>
</reference>
<dbReference type="Pfam" id="PF01914">
    <property type="entry name" value="MarC"/>
    <property type="match status" value="1"/>
</dbReference>
<keyword evidence="3" id="KW-1003">Cell membrane</keyword>
<feature type="transmembrane region" description="Helical" evidence="7">
    <location>
        <begin position="60"/>
        <end position="80"/>
    </location>
</feature>